<evidence type="ECO:0000259" key="1">
    <source>
        <dbReference type="Pfam" id="PF07728"/>
    </source>
</evidence>
<dbReference type="GO" id="GO:0016887">
    <property type="term" value="F:ATP hydrolysis activity"/>
    <property type="evidence" value="ECO:0007669"/>
    <property type="project" value="InterPro"/>
</dbReference>
<dbReference type="Pfam" id="PF07728">
    <property type="entry name" value="AAA_5"/>
    <property type="match status" value="1"/>
</dbReference>
<proteinExistence type="predicted"/>
<protein>
    <recommendedName>
        <fullName evidence="1">ATPase dynein-related AAA domain-containing protein</fullName>
    </recommendedName>
</protein>
<evidence type="ECO:0000313" key="2">
    <source>
        <dbReference type="EMBL" id="BDU74163.1"/>
    </source>
</evidence>
<dbReference type="PANTHER" id="PTHR37291">
    <property type="entry name" value="5-METHYLCYTOSINE-SPECIFIC RESTRICTION ENZYME B"/>
    <property type="match status" value="1"/>
</dbReference>
<dbReference type="Proteomes" id="UP001238179">
    <property type="component" value="Chromosome"/>
</dbReference>
<dbReference type="Gene3D" id="3.40.50.300">
    <property type="entry name" value="P-loop containing nucleotide triphosphate hydrolases"/>
    <property type="match status" value="1"/>
</dbReference>
<name>A0AA48H9C0_9BACT</name>
<dbReference type="PANTHER" id="PTHR37291:SF1">
    <property type="entry name" value="TYPE IV METHYL-DIRECTED RESTRICTION ENZYME ECOKMCRB SUBUNIT"/>
    <property type="match status" value="1"/>
</dbReference>
<keyword evidence="3" id="KW-1185">Reference proteome</keyword>
<accession>A0AA48H9C0</accession>
<dbReference type="InterPro" id="IPR011704">
    <property type="entry name" value="ATPase_dyneun-rel_AAA"/>
</dbReference>
<dbReference type="AlphaFoldDB" id="A0AA48H9C0"/>
<reference evidence="3" key="1">
    <citation type="journal article" date="2023" name="Int. J. Syst. Evol. Microbiol.">
        <title>Mesoterricola silvestris gen. nov., sp. nov., Mesoterricola sediminis sp. nov., Geothrix oryzae sp. nov., Geothrix edaphica sp. nov., Geothrix rubra sp. nov., and Geothrix limicola sp. nov., six novel members of Acidobacteriota isolated from soils.</title>
        <authorList>
            <person name="Itoh H."/>
            <person name="Sugisawa Y."/>
            <person name="Mise K."/>
            <person name="Xu Z."/>
            <person name="Kuniyasu M."/>
            <person name="Ushijima N."/>
            <person name="Kawano K."/>
            <person name="Kobayashi E."/>
            <person name="Shiratori Y."/>
            <person name="Masuda Y."/>
            <person name="Senoo K."/>
        </authorList>
    </citation>
    <scope>NUCLEOTIDE SEQUENCE [LARGE SCALE GENOMIC DNA]</scope>
    <source>
        <strain evidence="3">W79</strain>
    </source>
</reference>
<gene>
    <name evidence="2" type="ORF">METEAL_33370</name>
</gene>
<sequence length="640" mass="72568">MEVLNLQPYSVVTEKPGGHGLTFRDHGDLQFNLNRAFREIRANQEYLAIDGSHLWQISFIQTPCNGTKQYLHFKEEEAQELAEVGLQWLNPVEDQAQVPKMGKEHILELLGSLRDAGKESFWNWAIESHREQENHFASLLSTNGIDPIGCFKVLLEADRSGPFWRWAVQIDKEGRNNLARLFDLNALRPFLEEWRAQFWEEAGRRGDVLGWFGLVDEWMDFAARGSRLSSQPSVQKASPLPLAAEPMPAQTIYFGPPGTGKSWTIAARIASDKPSSFPIQFHPEYTYGDFFGKLVPLTVNDPSKPDEHRIDYRVHLGPFLKALSKAYTWMASGQSNASNGSGEVCLVIDEINRGNCAAIFGETFQLLDREIGDRHIPHELREEGPVVSRAGWSSYHIELPPVLRKAFFEYFLEALLEGTSEEGLEFPKEPWKDAAKVLNRLHEGGEPKVTPEDFPASPIAVRRKEDFALLRQLAHDGLIALPPNLHILASMNTSDESVFFMDSAFKRRWDWEHVGIGEVAPTRLSGIRVEGKEYTWCELVGKVNAFLKANADRIRGIDDKQIGYWFIKPEPSSQPGNAFEVSLKSLKGKLLHYLWDSVFSRDRRPLKDLLPDEARARTVTFGDFVGGNNLELILDRLMTM</sequence>
<feature type="domain" description="ATPase dynein-related AAA" evidence="1">
    <location>
        <begin position="254"/>
        <end position="370"/>
    </location>
</feature>
<evidence type="ECO:0000313" key="3">
    <source>
        <dbReference type="Proteomes" id="UP001238179"/>
    </source>
</evidence>
<dbReference type="InterPro" id="IPR027417">
    <property type="entry name" value="P-loop_NTPase"/>
</dbReference>
<dbReference type="RefSeq" id="WP_316412835.1">
    <property type="nucleotide sequence ID" value="NZ_AP027080.1"/>
</dbReference>
<dbReference type="EMBL" id="AP027080">
    <property type="protein sequence ID" value="BDU74163.1"/>
    <property type="molecule type" value="Genomic_DNA"/>
</dbReference>
<dbReference type="InterPro" id="IPR052934">
    <property type="entry name" value="Methyl-DNA_Rec/Restrict_Enz"/>
</dbReference>
<dbReference type="GO" id="GO:0005524">
    <property type="term" value="F:ATP binding"/>
    <property type="evidence" value="ECO:0007669"/>
    <property type="project" value="InterPro"/>
</dbReference>
<organism evidence="2 3">
    <name type="scientific">Mesoterricola silvestris</name>
    <dbReference type="NCBI Taxonomy" id="2927979"/>
    <lineage>
        <taxon>Bacteria</taxon>
        <taxon>Pseudomonadati</taxon>
        <taxon>Acidobacteriota</taxon>
        <taxon>Holophagae</taxon>
        <taxon>Holophagales</taxon>
        <taxon>Holophagaceae</taxon>
        <taxon>Mesoterricola</taxon>
    </lineage>
</organism>
<dbReference type="KEGG" id="msil:METEAL_33370"/>